<gene>
    <name evidence="2" type="ORF">B5V51_115</name>
</gene>
<feature type="region of interest" description="Disordered" evidence="1">
    <location>
        <begin position="113"/>
        <end position="140"/>
    </location>
</feature>
<sequence length="278" mass="31463">MQQRALRAQRKQQKKEKLAKPVPDVENQIQPANKIPQICPSCYTVLPDSFRATQFQHEQVRTVIAKVYHFLEREYDELKCLYPDTDLSMLSEFSRRTADATGVAEDLVQEILGEEADKRPAAQPPPAKRARTAEDGVSNDVYEPRQMDEALHEPDVYVPTVPTTEPNPLMDSDAEHIVIKEEHDDENITYYRVVQAVSITQAPPDELHSQYINVNSTVVGVSSDEILRRDKQKTISKPTAHVSTTYISNPVTDVSSDEIVRRDKQKTISEPTGHVSTE</sequence>
<accession>A0A2A4K644</accession>
<dbReference type="EMBL" id="NWSH01000102">
    <property type="protein sequence ID" value="PCG79539.1"/>
    <property type="molecule type" value="Genomic_DNA"/>
</dbReference>
<proteinExistence type="predicted"/>
<dbReference type="AlphaFoldDB" id="A0A2A4K644"/>
<protein>
    <submittedName>
        <fullName evidence="2">Uncharacterized protein</fullName>
    </submittedName>
</protein>
<organism evidence="2">
    <name type="scientific">Heliothis virescens</name>
    <name type="common">Tobacco budworm moth</name>
    <dbReference type="NCBI Taxonomy" id="7102"/>
    <lineage>
        <taxon>Eukaryota</taxon>
        <taxon>Metazoa</taxon>
        <taxon>Ecdysozoa</taxon>
        <taxon>Arthropoda</taxon>
        <taxon>Hexapoda</taxon>
        <taxon>Insecta</taxon>
        <taxon>Pterygota</taxon>
        <taxon>Neoptera</taxon>
        <taxon>Endopterygota</taxon>
        <taxon>Lepidoptera</taxon>
        <taxon>Glossata</taxon>
        <taxon>Ditrysia</taxon>
        <taxon>Noctuoidea</taxon>
        <taxon>Noctuidae</taxon>
        <taxon>Heliothinae</taxon>
        <taxon>Heliothis</taxon>
    </lineage>
</organism>
<reference evidence="2" key="1">
    <citation type="submission" date="2017-09" db="EMBL/GenBank/DDBJ databases">
        <title>Contemporary evolution of a Lepidopteran species, Heliothis virescens, in response to modern agricultural practices.</title>
        <authorList>
            <person name="Fritz M.L."/>
            <person name="Deyonke A.M."/>
            <person name="Papanicolaou A."/>
            <person name="Micinski S."/>
            <person name="Westbrook J."/>
            <person name="Gould F."/>
        </authorList>
    </citation>
    <scope>NUCLEOTIDE SEQUENCE [LARGE SCALE GENOMIC DNA]</scope>
    <source>
        <strain evidence="2">HvINT-</strain>
        <tissue evidence="2">Whole body</tissue>
    </source>
</reference>
<name>A0A2A4K644_HELVI</name>
<comment type="caution">
    <text evidence="2">The sequence shown here is derived from an EMBL/GenBank/DDBJ whole genome shotgun (WGS) entry which is preliminary data.</text>
</comment>
<evidence type="ECO:0000256" key="1">
    <source>
        <dbReference type="SAM" id="MobiDB-lite"/>
    </source>
</evidence>
<evidence type="ECO:0000313" key="2">
    <source>
        <dbReference type="EMBL" id="PCG79539.1"/>
    </source>
</evidence>
<feature type="region of interest" description="Disordered" evidence="1">
    <location>
        <begin position="1"/>
        <end position="21"/>
    </location>
</feature>